<evidence type="ECO:0000313" key="3">
    <source>
        <dbReference type="Proteomes" id="UP001164733"/>
    </source>
</evidence>
<keyword evidence="2" id="KW-0808">Transferase</keyword>
<proteinExistence type="predicted"/>
<sequence>MKTINKFNTSAVSPHIESWSLIDWKEIYEYVKKLRQRIFRAEQLGQKRKVRKLQRLMIKSNANLLLSIKRVTQINKGKKTAGVDGQIAITASERFNLYNILKRYNIKYVRPKPVKRVYIPKKNGKMRPLGIPVIKDRIHHYR</sequence>
<dbReference type="EMBL" id="CP086239">
    <property type="protein sequence ID" value="WAG62693.1"/>
    <property type="molecule type" value="Genomic_DNA"/>
</dbReference>
<dbReference type="PANTHER" id="PTHR34047:SF10">
    <property type="entry name" value="GROUP II INTRON-ASSOCIATED OPEN READING FRAME"/>
    <property type="match status" value="1"/>
</dbReference>
<organism evidence="2 3">
    <name type="scientific">Clostridium estertheticum</name>
    <dbReference type="NCBI Taxonomy" id="238834"/>
    <lineage>
        <taxon>Bacteria</taxon>
        <taxon>Bacillati</taxon>
        <taxon>Bacillota</taxon>
        <taxon>Clostridia</taxon>
        <taxon>Eubacteriales</taxon>
        <taxon>Clostridiaceae</taxon>
        <taxon>Clostridium</taxon>
    </lineage>
</organism>
<keyword evidence="2" id="KW-0695">RNA-directed DNA polymerase</keyword>
<evidence type="ECO:0000259" key="1">
    <source>
        <dbReference type="Pfam" id="PF13655"/>
    </source>
</evidence>
<gene>
    <name evidence="2" type="ORF">LL038_10865</name>
</gene>
<dbReference type="RefSeq" id="WP_216125925.1">
    <property type="nucleotide sequence ID" value="NZ_CP086239.1"/>
</dbReference>
<dbReference type="Pfam" id="PF13655">
    <property type="entry name" value="RVT_N"/>
    <property type="match status" value="1"/>
</dbReference>
<dbReference type="GO" id="GO:0003964">
    <property type="term" value="F:RNA-directed DNA polymerase activity"/>
    <property type="evidence" value="ECO:0007669"/>
    <property type="project" value="UniProtKB-KW"/>
</dbReference>
<dbReference type="AlphaFoldDB" id="A0AA47I8K6"/>
<accession>A0AA47I8K6</accession>
<dbReference type="PANTHER" id="PTHR34047">
    <property type="entry name" value="NUCLEAR INTRON MATURASE 1, MITOCHONDRIAL-RELATED"/>
    <property type="match status" value="1"/>
</dbReference>
<protein>
    <submittedName>
        <fullName evidence="2">Reverse transcriptase N-terminal domain-containing protein</fullName>
    </submittedName>
</protein>
<keyword evidence="2" id="KW-0548">Nucleotidyltransferase</keyword>
<dbReference type="InterPro" id="IPR025960">
    <property type="entry name" value="RVT_N"/>
</dbReference>
<name>A0AA47I8K6_9CLOT</name>
<dbReference type="Proteomes" id="UP001164733">
    <property type="component" value="Chromosome"/>
</dbReference>
<dbReference type="InterPro" id="IPR051083">
    <property type="entry name" value="GrpII_Intron_Splice-Mob/Def"/>
</dbReference>
<reference evidence="2" key="1">
    <citation type="submission" date="2021-11" db="EMBL/GenBank/DDBJ databases">
        <title>Clostridia strains as spoilage organisms.</title>
        <authorList>
            <person name="Wambui J."/>
            <person name="Stevens M.J.A."/>
            <person name="Stephan R."/>
        </authorList>
    </citation>
    <scope>NUCLEOTIDE SEQUENCE</scope>
    <source>
        <strain evidence="2">CF009</strain>
    </source>
</reference>
<feature type="domain" description="Reverse transcriptase N-terminal" evidence="1">
    <location>
        <begin position="19"/>
        <end position="99"/>
    </location>
</feature>
<evidence type="ECO:0000313" key="2">
    <source>
        <dbReference type="EMBL" id="WAG62693.1"/>
    </source>
</evidence>